<organism evidence="1 2">
    <name type="scientific">Tanacetum coccineum</name>
    <dbReference type="NCBI Taxonomy" id="301880"/>
    <lineage>
        <taxon>Eukaryota</taxon>
        <taxon>Viridiplantae</taxon>
        <taxon>Streptophyta</taxon>
        <taxon>Embryophyta</taxon>
        <taxon>Tracheophyta</taxon>
        <taxon>Spermatophyta</taxon>
        <taxon>Magnoliopsida</taxon>
        <taxon>eudicotyledons</taxon>
        <taxon>Gunneridae</taxon>
        <taxon>Pentapetalae</taxon>
        <taxon>asterids</taxon>
        <taxon>campanulids</taxon>
        <taxon>Asterales</taxon>
        <taxon>Asteraceae</taxon>
        <taxon>Asteroideae</taxon>
        <taxon>Anthemideae</taxon>
        <taxon>Anthemidinae</taxon>
        <taxon>Tanacetum</taxon>
    </lineage>
</organism>
<dbReference type="Proteomes" id="UP001151760">
    <property type="component" value="Unassembled WGS sequence"/>
</dbReference>
<comment type="caution">
    <text evidence="1">The sequence shown here is derived from an EMBL/GenBank/DDBJ whole genome shotgun (WGS) entry which is preliminary data.</text>
</comment>
<gene>
    <name evidence="1" type="ORF">Tco_0678975</name>
</gene>
<keyword evidence="2" id="KW-1185">Reference proteome</keyword>
<dbReference type="EMBL" id="BQNB010009503">
    <property type="protein sequence ID" value="GJS64411.1"/>
    <property type="molecule type" value="Genomic_DNA"/>
</dbReference>
<evidence type="ECO:0000313" key="1">
    <source>
        <dbReference type="EMBL" id="GJS64411.1"/>
    </source>
</evidence>
<name>A0ABQ4XHW3_9ASTR</name>
<evidence type="ECO:0000313" key="2">
    <source>
        <dbReference type="Proteomes" id="UP001151760"/>
    </source>
</evidence>
<reference evidence="1" key="1">
    <citation type="journal article" date="2022" name="Int. J. Mol. Sci.">
        <title>Draft Genome of Tanacetum Coccineum: Genomic Comparison of Closely Related Tanacetum-Family Plants.</title>
        <authorList>
            <person name="Yamashiro T."/>
            <person name="Shiraishi A."/>
            <person name="Nakayama K."/>
            <person name="Satake H."/>
        </authorList>
    </citation>
    <scope>NUCLEOTIDE SEQUENCE</scope>
</reference>
<protein>
    <recommendedName>
        <fullName evidence="3">Retrovirus-related Pol polyprotein from transposon TNT 1-94</fullName>
    </recommendedName>
</protein>
<dbReference type="CDD" id="cd09272">
    <property type="entry name" value="RNase_HI_RT_Ty1"/>
    <property type="match status" value="1"/>
</dbReference>
<proteinExistence type="predicted"/>
<accession>A0ABQ4XHW3</accession>
<sequence>MVPPNNLGPDLNGKAVNETRYRGFNLKGYSDSDYVGCNMDMKSTSGAFQLLGGKLVCYSAKKQQSVAMSIAEVEYIVADGCCANILWMKSQLSDY</sequence>
<dbReference type="PANTHER" id="PTHR11439">
    <property type="entry name" value="GAG-POL-RELATED RETROTRANSPOSON"/>
    <property type="match status" value="1"/>
</dbReference>
<dbReference type="PANTHER" id="PTHR11439:SF495">
    <property type="entry name" value="REVERSE TRANSCRIPTASE, RNA-DEPENDENT DNA POLYMERASE-RELATED"/>
    <property type="match status" value="1"/>
</dbReference>
<reference evidence="1" key="2">
    <citation type="submission" date="2022-01" db="EMBL/GenBank/DDBJ databases">
        <authorList>
            <person name="Yamashiro T."/>
            <person name="Shiraishi A."/>
            <person name="Satake H."/>
            <person name="Nakayama K."/>
        </authorList>
    </citation>
    <scope>NUCLEOTIDE SEQUENCE</scope>
</reference>
<evidence type="ECO:0008006" key="3">
    <source>
        <dbReference type="Google" id="ProtNLM"/>
    </source>
</evidence>